<dbReference type="EMBL" id="BJVJ01000001">
    <property type="protein sequence ID" value="GEL21148.1"/>
    <property type="molecule type" value="Genomic_DNA"/>
</dbReference>
<dbReference type="AlphaFoldDB" id="A0A511DDU2"/>
<reference evidence="2 3" key="1">
    <citation type="submission" date="2019-07" db="EMBL/GenBank/DDBJ databases">
        <title>Whole genome shotgun sequence of Pseudonocardia sulfidoxydans NBRC 16205.</title>
        <authorList>
            <person name="Hosoyama A."/>
            <person name="Uohara A."/>
            <person name="Ohji S."/>
            <person name="Ichikawa N."/>
        </authorList>
    </citation>
    <scope>NUCLEOTIDE SEQUENCE [LARGE SCALE GENOMIC DNA]</scope>
    <source>
        <strain evidence="2 3">NBRC 16205</strain>
    </source>
</reference>
<sequence length="71" mass="7006">MADDDVPGSGPGVLGEDLAVEVGDDDRVAGPVSVADDEDLCERVGATDLVGRPVEADGAGGAHRSWVCAGG</sequence>
<gene>
    <name evidence="2" type="ORF">PSU4_01020</name>
</gene>
<dbReference type="Proteomes" id="UP000321685">
    <property type="component" value="Unassembled WGS sequence"/>
</dbReference>
<evidence type="ECO:0000256" key="1">
    <source>
        <dbReference type="SAM" id="MobiDB-lite"/>
    </source>
</evidence>
<evidence type="ECO:0000313" key="2">
    <source>
        <dbReference type="EMBL" id="GEL21148.1"/>
    </source>
</evidence>
<keyword evidence="3" id="KW-1185">Reference proteome</keyword>
<protein>
    <submittedName>
        <fullName evidence="2">Uncharacterized protein</fullName>
    </submittedName>
</protein>
<accession>A0A511DDU2</accession>
<feature type="region of interest" description="Disordered" evidence="1">
    <location>
        <begin position="1"/>
        <end position="20"/>
    </location>
</feature>
<proteinExistence type="predicted"/>
<organism evidence="2 3">
    <name type="scientific">Pseudonocardia sulfidoxydans NBRC 16205</name>
    <dbReference type="NCBI Taxonomy" id="1223511"/>
    <lineage>
        <taxon>Bacteria</taxon>
        <taxon>Bacillati</taxon>
        <taxon>Actinomycetota</taxon>
        <taxon>Actinomycetes</taxon>
        <taxon>Pseudonocardiales</taxon>
        <taxon>Pseudonocardiaceae</taxon>
        <taxon>Pseudonocardia</taxon>
    </lineage>
</organism>
<evidence type="ECO:0000313" key="3">
    <source>
        <dbReference type="Proteomes" id="UP000321685"/>
    </source>
</evidence>
<name>A0A511DDU2_9PSEU</name>
<comment type="caution">
    <text evidence="2">The sequence shown here is derived from an EMBL/GenBank/DDBJ whole genome shotgun (WGS) entry which is preliminary data.</text>
</comment>